<keyword evidence="6" id="KW-0547">Nucleotide-binding</keyword>
<dbReference type="AlphaFoldDB" id="A0A239M2D5"/>
<evidence type="ECO:0000256" key="5">
    <source>
        <dbReference type="ARBA" id="ARBA00022679"/>
    </source>
</evidence>
<keyword evidence="11" id="KW-0472">Membrane</keyword>
<evidence type="ECO:0000256" key="11">
    <source>
        <dbReference type="SAM" id="Phobius"/>
    </source>
</evidence>
<dbReference type="Gene3D" id="3.30.565.10">
    <property type="entry name" value="Histidine kinase-like ATPase, C-terminal domain"/>
    <property type="match status" value="1"/>
</dbReference>
<dbReference type="Pfam" id="PF00072">
    <property type="entry name" value="Response_reg"/>
    <property type="match status" value="1"/>
</dbReference>
<keyword evidence="4 10" id="KW-0597">Phosphoprotein</keyword>
<comment type="catalytic activity">
    <reaction evidence="1">
        <text>ATP + protein L-histidine = ADP + protein N-phospho-L-histidine.</text>
        <dbReference type="EC" id="2.7.13.3"/>
    </reaction>
</comment>
<feature type="modified residue" description="4-aspartylphosphate" evidence="10">
    <location>
        <position position="670"/>
    </location>
</feature>
<dbReference type="GO" id="GO:0004673">
    <property type="term" value="F:protein histidine kinase activity"/>
    <property type="evidence" value="ECO:0007669"/>
    <property type="project" value="UniProtKB-EC"/>
</dbReference>
<dbReference type="SMART" id="SM00448">
    <property type="entry name" value="REC"/>
    <property type="match status" value="1"/>
</dbReference>
<dbReference type="Gene3D" id="3.30.450.20">
    <property type="entry name" value="PAS domain"/>
    <property type="match status" value="1"/>
</dbReference>
<keyword evidence="16" id="KW-1185">Reference proteome</keyword>
<dbReference type="CDD" id="cd18774">
    <property type="entry name" value="PDC2_HK_sensor"/>
    <property type="match status" value="1"/>
</dbReference>
<dbReference type="PANTHER" id="PTHR43065:SF46">
    <property type="entry name" value="C4-DICARBOXYLATE TRANSPORT SENSOR PROTEIN DCTB"/>
    <property type="match status" value="1"/>
</dbReference>
<dbReference type="PROSITE" id="PS50885">
    <property type="entry name" value="HAMP"/>
    <property type="match status" value="1"/>
</dbReference>
<dbReference type="InterPro" id="IPR003660">
    <property type="entry name" value="HAMP_dom"/>
</dbReference>
<dbReference type="EC" id="2.7.13.3" evidence="3"/>
<keyword evidence="9" id="KW-0902">Two-component regulatory system</keyword>
<evidence type="ECO:0000256" key="7">
    <source>
        <dbReference type="ARBA" id="ARBA00022777"/>
    </source>
</evidence>
<evidence type="ECO:0000313" key="15">
    <source>
        <dbReference type="EMBL" id="SNT36876.1"/>
    </source>
</evidence>
<keyword evidence="11" id="KW-1133">Transmembrane helix</keyword>
<comment type="subcellular location">
    <subcellularLocation>
        <location evidence="2">Membrane</location>
    </subcellularLocation>
</comment>
<reference evidence="15 16" key="1">
    <citation type="submission" date="2017-06" db="EMBL/GenBank/DDBJ databases">
        <authorList>
            <person name="Kim H.J."/>
            <person name="Triplett B.A."/>
        </authorList>
    </citation>
    <scope>NUCLEOTIDE SEQUENCE [LARGE SCALE GENOMIC DNA]</scope>
    <source>
        <strain evidence="15 16">U15</strain>
    </source>
</reference>
<evidence type="ECO:0000259" key="13">
    <source>
        <dbReference type="PROSITE" id="PS50110"/>
    </source>
</evidence>
<protein>
    <recommendedName>
        <fullName evidence="3">histidine kinase</fullName>
        <ecNumber evidence="3">2.7.13.3</ecNumber>
    </recommendedName>
</protein>
<feature type="transmembrane region" description="Helical" evidence="11">
    <location>
        <begin position="7"/>
        <end position="30"/>
    </location>
</feature>
<dbReference type="RefSeq" id="WP_089401772.1">
    <property type="nucleotide sequence ID" value="NZ_FZOT01000030.1"/>
</dbReference>
<dbReference type="PROSITE" id="PS50110">
    <property type="entry name" value="RESPONSE_REGULATORY"/>
    <property type="match status" value="1"/>
</dbReference>
<evidence type="ECO:0000256" key="8">
    <source>
        <dbReference type="ARBA" id="ARBA00022840"/>
    </source>
</evidence>
<dbReference type="Pfam" id="PF02518">
    <property type="entry name" value="HATPase_c"/>
    <property type="match status" value="1"/>
</dbReference>
<feature type="transmembrane region" description="Helical" evidence="11">
    <location>
        <begin position="272"/>
        <end position="295"/>
    </location>
</feature>
<proteinExistence type="predicted"/>
<dbReference type="Gene3D" id="1.10.287.130">
    <property type="match status" value="1"/>
</dbReference>
<evidence type="ECO:0000256" key="1">
    <source>
        <dbReference type="ARBA" id="ARBA00000085"/>
    </source>
</evidence>
<evidence type="ECO:0000256" key="9">
    <source>
        <dbReference type="ARBA" id="ARBA00023012"/>
    </source>
</evidence>
<feature type="domain" description="HAMP" evidence="14">
    <location>
        <begin position="296"/>
        <end position="347"/>
    </location>
</feature>
<dbReference type="GO" id="GO:0016020">
    <property type="term" value="C:membrane"/>
    <property type="evidence" value="ECO:0007669"/>
    <property type="project" value="UniProtKB-SubCell"/>
</dbReference>
<name>A0A239M2D5_9BURK</name>
<dbReference type="SMART" id="SM00387">
    <property type="entry name" value="HATPase_c"/>
    <property type="match status" value="1"/>
</dbReference>
<evidence type="ECO:0000256" key="2">
    <source>
        <dbReference type="ARBA" id="ARBA00004370"/>
    </source>
</evidence>
<dbReference type="OrthoDB" id="9177042at2"/>
<dbReference type="PANTHER" id="PTHR43065">
    <property type="entry name" value="SENSOR HISTIDINE KINASE"/>
    <property type="match status" value="1"/>
</dbReference>
<accession>A0A239M2D5</accession>
<evidence type="ECO:0000256" key="6">
    <source>
        <dbReference type="ARBA" id="ARBA00022741"/>
    </source>
</evidence>
<dbReference type="PROSITE" id="PS50109">
    <property type="entry name" value="HIS_KIN"/>
    <property type="match status" value="1"/>
</dbReference>
<feature type="domain" description="Histidine kinase" evidence="12">
    <location>
        <begin position="382"/>
        <end position="597"/>
    </location>
</feature>
<organism evidence="15 16">
    <name type="scientific">Noviherbaspirillum humi</name>
    <dbReference type="NCBI Taxonomy" id="1688639"/>
    <lineage>
        <taxon>Bacteria</taxon>
        <taxon>Pseudomonadati</taxon>
        <taxon>Pseudomonadota</taxon>
        <taxon>Betaproteobacteria</taxon>
        <taxon>Burkholderiales</taxon>
        <taxon>Oxalobacteraceae</taxon>
        <taxon>Noviherbaspirillum</taxon>
    </lineage>
</organism>
<keyword evidence="11" id="KW-0812">Transmembrane</keyword>
<dbReference type="InterPro" id="IPR003594">
    <property type="entry name" value="HATPase_dom"/>
</dbReference>
<dbReference type="InterPro" id="IPR036890">
    <property type="entry name" value="HATPase_C_sf"/>
</dbReference>
<dbReference type="SUPFAM" id="SSF52172">
    <property type="entry name" value="CheY-like"/>
    <property type="match status" value="1"/>
</dbReference>
<dbReference type="InterPro" id="IPR005467">
    <property type="entry name" value="His_kinase_dom"/>
</dbReference>
<evidence type="ECO:0000259" key="12">
    <source>
        <dbReference type="PROSITE" id="PS50109"/>
    </source>
</evidence>
<evidence type="ECO:0000256" key="3">
    <source>
        <dbReference type="ARBA" id="ARBA00012438"/>
    </source>
</evidence>
<gene>
    <name evidence="15" type="ORF">SAMN06265795_1305</name>
</gene>
<keyword evidence="5" id="KW-0808">Transferase</keyword>
<evidence type="ECO:0000313" key="16">
    <source>
        <dbReference type="Proteomes" id="UP000198284"/>
    </source>
</evidence>
<dbReference type="GO" id="GO:0000160">
    <property type="term" value="P:phosphorelay signal transduction system"/>
    <property type="evidence" value="ECO:0007669"/>
    <property type="project" value="UniProtKB-KW"/>
</dbReference>
<feature type="domain" description="Response regulatory" evidence="13">
    <location>
        <begin position="620"/>
        <end position="731"/>
    </location>
</feature>
<evidence type="ECO:0000256" key="4">
    <source>
        <dbReference type="ARBA" id="ARBA00022553"/>
    </source>
</evidence>
<dbReference type="EMBL" id="FZOT01000030">
    <property type="protein sequence ID" value="SNT36876.1"/>
    <property type="molecule type" value="Genomic_DNA"/>
</dbReference>
<dbReference type="SUPFAM" id="SSF55874">
    <property type="entry name" value="ATPase domain of HSP90 chaperone/DNA topoisomerase II/histidine kinase"/>
    <property type="match status" value="1"/>
</dbReference>
<evidence type="ECO:0000256" key="10">
    <source>
        <dbReference type="PROSITE-ProRule" id="PRU00169"/>
    </source>
</evidence>
<dbReference type="InterPro" id="IPR011006">
    <property type="entry name" value="CheY-like_superfamily"/>
</dbReference>
<dbReference type="InterPro" id="IPR001789">
    <property type="entry name" value="Sig_transdc_resp-reg_receiver"/>
</dbReference>
<dbReference type="GO" id="GO:0005524">
    <property type="term" value="F:ATP binding"/>
    <property type="evidence" value="ECO:0007669"/>
    <property type="project" value="UniProtKB-KW"/>
</dbReference>
<dbReference type="Proteomes" id="UP000198284">
    <property type="component" value="Unassembled WGS sequence"/>
</dbReference>
<dbReference type="Gene3D" id="6.10.340.10">
    <property type="match status" value="1"/>
</dbReference>
<keyword evidence="7" id="KW-0418">Kinase</keyword>
<evidence type="ECO:0000259" key="14">
    <source>
        <dbReference type="PROSITE" id="PS50885"/>
    </source>
</evidence>
<keyword evidence="8" id="KW-0067">ATP-binding</keyword>
<sequence length="745" mass="81306">MQIQTRLMKLVLSILLSAILVAVFGIYYVYVEGEQSVERSMRETTKALALILDEELESREAVLKTLSLSDALRRDDIAGFEQEARRHAQARNATIVLLKPGTGHLIDTSAPPGEAEKYKTTVFPALRARYSTDATLVSDLFKRNTTGHQEFSVQIPVKLNGQVRYFLSLGEPSHRIQSLFSEQHLPVEWIASIVDRNGIVVARSVDADKFVGNYIGDVRQNYIKGNDQGFIRNTLSISNEKVVTYFHRAPKSGWTFIVSVPHAVAYRGATRAAVGLGAVFLLLIGVAVSSAMWMARRTVAPLEALRKKAERLAEGEQFEAEVSGLLEVDAVGAALARASKDLRQTRLELEQRMRESMVAADRSRRALLQAQRQDAVGRMAGSIAHEFNNVLQTLTTGLQLVHAANRDSRIQSSLEVCRLAVQKAGNLASQLMAAAHDEEPQCQVTDLAGRLPATLPMLQGCLGPAVMFRFEAKPNLWPVSVDPLQLELTLLNLTMNARDAMPSGGMLRLHVFNVSLAAPYRGMAPGDYVCLSVDDNGFGMDDDELTQARGWASGAPAKSGVGLFQAGEFARASQGGLLINSREGGGTEVLLLLPKAVIEAPAQESLPPEVRRVQPRRGGRVLFVEDEPMVRTVVAQALEEHGLRVVVAINGDEALGLLEVDKEFDVVFSDIVMPGRLSGLDLAKTVRRRFPDIDVILATGYKERWAVLPGIRTLAKPYDVTDVVNAVWAALTDAPATVQAADTPA</sequence>
<dbReference type="Gene3D" id="3.40.50.2300">
    <property type="match status" value="1"/>
</dbReference>